<organism evidence="1 2">
    <name type="scientific">Amycolatopsis taiwanensis</name>
    <dbReference type="NCBI Taxonomy" id="342230"/>
    <lineage>
        <taxon>Bacteria</taxon>
        <taxon>Bacillati</taxon>
        <taxon>Actinomycetota</taxon>
        <taxon>Actinomycetes</taxon>
        <taxon>Pseudonocardiales</taxon>
        <taxon>Pseudonocardiaceae</taxon>
        <taxon>Amycolatopsis</taxon>
    </lineage>
</organism>
<gene>
    <name evidence="1" type="ORF">Atai01_53420</name>
</gene>
<sequence>MTRWEPLSVLESTARPWIERRSAVVEGVRVGETGRMRRLRPSDLGPIALTVRDYGASFDLFVDDYAPPFELDPEDARDRDDYEHIILAVLNGNLAVELATTIVGKRARKISWDSGEWSFPRELGLSSIDLRKVRLNFPAYR</sequence>
<name>A0A9W6VEQ2_9PSEU</name>
<reference evidence="1" key="1">
    <citation type="submission" date="2023-03" db="EMBL/GenBank/DDBJ databases">
        <title>Amycolatopsis taiwanensis NBRC 103393.</title>
        <authorList>
            <person name="Ichikawa N."/>
            <person name="Sato H."/>
            <person name="Tonouchi N."/>
        </authorList>
    </citation>
    <scope>NUCLEOTIDE SEQUENCE</scope>
    <source>
        <strain evidence="1">NBRC 103393</strain>
    </source>
</reference>
<evidence type="ECO:0000313" key="1">
    <source>
        <dbReference type="EMBL" id="GLY68723.1"/>
    </source>
</evidence>
<dbReference type="AlphaFoldDB" id="A0A9W6VEQ2"/>
<comment type="caution">
    <text evidence="1">The sequence shown here is derived from an EMBL/GenBank/DDBJ whole genome shotgun (WGS) entry which is preliminary data.</text>
</comment>
<protein>
    <submittedName>
        <fullName evidence="1">Uncharacterized protein</fullName>
    </submittedName>
</protein>
<dbReference type="Proteomes" id="UP001165136">
    <property type="component" value="Unassembled WGS sequence"/>
</dbReference>
<accession>A0A9W6VEQ2</accession>
<keyword evidence="2" id="KW-1185">Reference proteome</keyword>
<evidence type="ECO:0000313" key="2">
    <source>
        <dbReference type="Proteomes" id="UP001165136"/>
    </source>
</evidence>
<dbReference type="EMBL" id="BSTI01000013">
    <property type="protein sequence ID" value="GLY68723.1"/>
    <property type="molecule type" value="Genomic_DNA"/>
</dbReference>
<proteinExistence type="predicted"/>
<dbReference type="RefSeq" id="WP_285488551.1">
    <property type="nucleotide sequence ID" value="NZ_BSTI01000013.1"/>
</dbReference>